<dbReference type="PIRSF" id="PIRSF039089">
    <property type="entry name" value="ATP_synthase_gamma"/>
    <property type="match status" value="1"/>
</dbReference>
<dbReference type="GO" id="GO:0046933">
    <property type="term" value="F:proton-transporting ATP synthase activity, rotational mechanism"/>
    <property type="evidence" value="ECO:0007669"/>
    <property type="project" value="UniProtKB-UniRule"/>
</dbReference>
<dbReference type="PRINTS" id="PR00126">
    <property type="entry name" value="ATPASEGAMMA"/>
</dbReference>
<evidence type="ECO:0000256" key="6">
    <source>
        <dbReference type="ARBA" id="ARBA00022519"/>
    </source>
</evidence>
<evidence type="ECO:0000256" key="8">
    <source>
        <dbReference type="ARBA" id="ARBA00023065"/>
    </source>
</evidence>
<dbReference type="GO" id="GO:0042777">
    <property type="term" value="P:proton motive force-driven plasma membrane ATP synthesis"/>
    <property type="evidence" value="ECO:0007669"/>
    <property type="project" value="UniProtKB-UniRule"/>
</dbReference>
<gene>
    <name evidence="13 14" type="primary">atpG</name>
    <name evidence="14" type="ORF">KI809_11225</name>
</gene>
<dbReference type="PANTHER" id="PTHR11693:SF22">
    <property type="entry name" value="ATP SYNTHASE SUBUNIT GAMMA, MITOCHONDRIAL"/>
    <property type="match status" value="1"/>
</dbReference>
<keyword evidence="10 13" id="KW-0139">CF(1)</keyword>
<organism evidence="14 15">
    <name type="scientific">Geoanaerobacter pelophilus</name>
    <dbReference type="NCBI Taxonomy" id="60036"/>
    <lineage>
        <taxon>Bacteria</taxon>
        <taxon>Pseudomonadati</taxon>
        <taxon>Thermodesulfobacteriota</taxon>
        <taxon>Desulfuromonadia</taxon>
        <taxon>Geobacterales</taxon>
        <taxon>Geobacteraceae</taxon>
        <taxon>Geoanaerobacter</taxon>
    </lineage>
</organism>
<dbReference type="RefSeq" id="WP_214171646.1">
    <property type="nucleotide sequence ID" value="NZ_JAHCVJ010000004.1"/>
</dbReference>
<dbReference type="InterPro" id="IPR000131">
    <property type="entry name" value="ATP_synth_F1_gsu"/>
</dbReference>
<evidence type="ECO:0000313" key="15">
    <source>
        <dbReference type="Proteomes" id="UP000811899"/>
    </source>
</evidence>
<evidence type="ECO:0000256" key="1">
    <source>
        <dbReference type="ARBA" id="ARBA00003456"/>
    </source>
</evidence>
<keyword evidence="7 13" id="KW-0375">Hydrogen ion transport</keyword>
<dbReference type="NCBIfam" id="TIGR01146">
    <property type="entry name" value="ATPsyn_F1gamma"/>
    <property type="match status" value="1"/>
</dbReference>
<evidence type="ECO:0000256" key="11">
    <source>
        <dbReference type="ARBA" id="ARBA00023310"/>
    </source>
</evidence>
<evidence type="ECO:0000256" key="12">
    <source>
        <dbReference type="ARBA" id="ARBA00060385"/>
    </source>
</evidence>
<dbReference type="CDD" id="cd12151">
    <property type="entry name" value="F1-ATPase_gamma"/>
    <property type="match status" value="1"/>
</dbReference>
<evidence type="ECO:0000256" key="2">
    <source>
        <dbReference type="ARBA" id="ARBA00004170"/>
    </source>
</evidence>
<dbReference type="PROSITE" id="PS00153">
    <property type="entry name" value="ATPASE_GAMMA"/>
    <property type="match status" value="1"/>
</dbReference>
<dbReference type="PANTHER" id="PTHR11693">
    <property type="entry name" value="ATP SYNTHASE GAMMA CHAIN"/>
    <property type="match status" value="1"/>
</dbReference>
<dbReference type="FunFam" id="1.10.287.80:FF:000001">
    <property type="entry name" value="ATP synthase gamma chain"/>
    <property type="match status" value="1"/>
</dbReference>
<dbReference type="GO" id="GO:0005524">
    <property type="term" value="F:ATP binding"/>
    <property type="evidence" value="ECO:0007669"/>
    <property type="project" value="UniProtKB-UniRule"/>
</dbReference>
<comment type="caution">
    <text evidence="14">The sequence shown here is derived from an EMBL/GenBank/DDBJ whole genome shotgun (WGS) entry which is preliminary data.</text>
</comment>
<dbReference type="FunFam" id="1.10.287.80:FF:000003">
    <property type="entry name" value="ATP synthase gamma chain, chloroplastic"/>
    <property type="match status" value="1"/>
</dbReference>
<keyword evidence="4 13" id="KW-0813">Transport</keyword>
<evidence type="ECO:0000313" key="14">
    <source>
        <dbReference type="EMBL" id="MBT0664872.1"/>
    </source>
</evidence>
<dbReference type="AlphaFoldDB" id="A0AAW4L5P2"/>
<dbReference type="SUPFAM" id="SSF52943">
    <property type="entry name" value="ATP synthase (F1-ATPase), gamma subunit"/>
    <property type="match status" value="1"/>
</dbReference>
<accession>A0AAW4L5P2</accession>
<dbReference type="GO" id="GO:0005886">
    <property type="term" value="C:plasma membrane"/>
    <property type="evidence" value="ECO:0007669"/>
    <property type="project" value="UniProtKB-SubCell"/>
</dbReference>
<evidence type="ECO:0000256" key="4">
    <source>
        <dbReference type="ARBA" id="ARBA00022448"/>
    </source>
</evidence>
<sequence length="290" mass="32287">MANLKAIKKRIVSVKNTRQITKAMKMVSAAKLRRAQENVVAARPYAKKVDEVLQRLARQQDADCHPLLEVRERKKALIILVTSDRGLCGGFNANISKATDRFAKEKKAEFSEVSILCVGRKGYEFLKSRQQIHKTYTGVLSAPSYQTAANIAHEVIDGYVAEEYDVVYLIYNAFRSVMSQDITIQQLLPVTPPAAANEAVDEYVPEYIYEPSKGELLGELLPKYVEVSMFKSMLESVASEHGARMTAMDSASKNASEMIGRLTLQYNRARQAAITTELMEIISGAESIKG</sequence>
<evidence type="ECO:0000256" key="3">
    <source>
        <dbReference type="ARBA" id="ARBA00007681"/>
    </source>
</evidence>
<dbReference type="InterPro" id="IPR023632">
    <property type="entry name" value="ATP_synth_F1_gsu_CS"/>
</dbReference>
<reference evidence="14 15" key="1">
    <citation type="submission" date="2021-05" db="EMBL/GenBank/DDBJ databases">
        <title>The draft genome of Geobacter pelophilus DSM 12255.</title>
        <authorList>
            <person name="Xu Z."/>
            <person name="Masuda Y."/>
            <person name="Itoh H."/>
            <person name="Senoo K."/>
        </authorList>
    </citation>
    <scope>NUCLEOTIDE SEQUENCE [LARGE SCALE GENOMIC DNA]</scope>
    <source>
        <strain evidence="14 15">DSM 12255</strain>
    </source>
</reference>
<dbReference type="Gene3D" id="1.10.287.80">
    <property type="entry name" value="ATP synthase, gamma subunit, helix hairpin domain"/>
    <property type="match status" value="2"/>
</dbReference>
<dbReference type="EMBL" id="JAHCVJ010000004">
    <property type="protein sequence ID" value="MBT0664872.1"/>
    <property type="molecule type" value="Genomic_DNA"/>
</dbReference>
<name>A0AAW4L5P2_9BACT</name>
<evidence type="ECO:0000256" key="13">
    <source>
        <dbReference type="HAMAP-Rule" id="MF_00815"/>
    </source>
</evidence>
<evidence type="ECO:0000256" key="7">
    <source>
        <dbReference type="ARBA" id="ARBA00022781"/>
    </source>
</evidence>
<keyword evidence="15" id="KW-1185">Reference proteome</keyword>
<dbReference type="Pfam" id="PF00231">
    <property type="entry name" value="ATP-synt"/>
    <property type="match status" value="1"/>
</dbReference>
<comment type="subcellular location">
    <subcellularLocation>
        <location evidence="13">Cell membrane</location>
        <topology evidence="13">Peripheral membrane protein</topology>
    </subcellularLocation>
    <subcellularLocation>
        <location evidence="2">Membrane</location>
        <topology evidence="2">Peripheral membrane protein</topology>
    </subcellularLocation>
    <subcellularLocation>
        <location evidence="12">Thylakoid</location>
    </subcellularLocation>
</comment>
<keyword evidence="9 13" id="KW-0472">Membrane</keyword>
<dbReference type="HAMAP" id="MF_00815">
    <property type="entry name" value="ATP_synth_gamma_bact"/>
    <property type="match status" value="1"/>
</dbReference>
<dbReference type="Gene3D" id="3.40.1380.10">
    <property type="match status" value="1"/>
</dbReference>
<evidence type="ECO:0000256" key="10">
    <source>
        <dbReference type="ARBA" id="ARBA00023196"/>
    </source>
</evidence>
<keyword evidence="5 13" id="KW-1003">Cell membrane</keyword>
<protein>
    <recommendedName>
        <fullName evidence="13">ATP synthase gamma chain</fullName>
    </recommendedName>
    <alternativeName>
        <fullName evidence="13">ATP synthase F1 sector gamma subunit</fullName>
    </alternativeName>
    <alternativeName>
        <fullName evidence="13">F-ATPase gamma subunit</fullName>
    </alternativeName>
</protein>
<dbReference type="InterPro" id="IPR035968">
    <property type="entry name" value="ATP_synth_F1_ATPase_gsu"/>
</dbReference>
<proteinExistence type="inferred from homology"/>
<evidence type="ECO:0000256" key="5">
    <source>
        <dbReference type="ARBA" id="ARBA00022475"/>
    </source>
</evidence>
<dbReference type="GO" id="GO:0045259">
    <property type="term" value="C:proton-transporting ATP synthase complex"/>
    <property type="evidence" value="ECO:0007669"/>
    <property type="project" value="UniProtKB-KW"/>
</dbReference>
<keyword evidence="8 13" id="KW-0406">Ion transport</keyword>
<comment type="function">
    <text evidence="1 13">Produces ATP from ADP in the presence of a proton gradient across the membrane. The gamma chain is believed to be important in regulating ATPase activity and the flow of protons through the CF(0) complex.</text>
</comment>
<dbReference type="Proteomes" id="UP000811899">
    <property type="component" value="Unassembled WGS sequence"/>
</dbReference>
<dbReference type="GO" id="GO:0009579">
    <property type="term" value="C:thylakoid"/>
    <property type="evidence" value="ECO:0007669"/>
    <property type="project" value="UniProtKB-SubCell"/>
</dbReference>
<keyword evidence="11 13" id="KW-0066">ATP synthesis</keyword>
<comment type="similarity">
    <text evidence="3 13">Belongs to the ATPase gamma chain family.</text>
</comment>
<evidence type="ECO:0000256" key="9">
    <source>
        <dbReference type="ARBA" id="ARBA00023136"/>
    </source>
</evidence>
<comment type="subunit">
    <text evidence="13">F-type ATPases have 2 components, CF(1) - the catalytic core - and CF(0) - the membrane proton channel. CF(1) has five subunits: alpha(3), beta(3), gamma(1), delta(1), epsilon(1). CF(0) has three main subunits: a, b and c.</text>
</comment>
<keyword evidence="6" id="KW-0997">Cell inner membrane</keyword>